<organism evidence="3 4">
    <name type="scientific">Botrimarina colliarenosi</name>
    <dbReference type="NCBI Taxonomy" id="2528001"/>
    <lineage>
        <taxon>Bacteria</taxon>
        <taxon>Pseudomonadati</taxon>
        <taxon>Planctomycetota</taxon>
        <taxon>Planctomycetia</taxon>
        <taxon>Pirellulales</taxon>
        <taxon>Lacipirellulaceae</taxon>
        <taxon>Botrimarina</taxon>
    </lineage>
</organism>
<keyword evidence="3" id="KW-0378">Hydrolase</keyword>
<dbReference type="PANTHER" id="PTHR30383">
    <property type="entry name" value="THIOESTERASE 1/PROTEASE 1/LYSOPHOSPHOLIPASE L1"/>
    <property type="match status" value="1"/>
</dbReference>
<dbReference type="InterPro" id="IPR036514">
    <property type="entry name" value="SGNH_hydro_sf"/>
</dbReference>
<dbReference type="GO" id="GO:0004622">
    <property type="term" value="F:phosphatidylcholine lysophospholipase activity"/>
    <property type="evidence" value="ECO:0007669"/>
    <property type="project" value="TreeGrafter"/>
</dbReference>
<sequence length="257" mass="28240" precursor="true">MLRSIALALVATNTASYVLAKESPAEALKLATTPCVQDSEWAGWWPHRHADKLTERDAIVGEGRPLQLVFVGDSITHGWENGGKSIWAERFGPRGAFNIGFSGDRTEHVLWRLGVESGKNNNEIAGLTPKLFVVMIGTNNTGHRQDPPEAIAEGIEQIVDRLLEVAPDSKVLLLAIFARGENADDPLRVINDGVNELIAELGDRDRVEFLDINDVFLDDDGTLPKSVMPDLLHPNTEGYQLWADAIEPHVARLLGEK</sequence>
<evidence type="ECO:0000259" key="2">
    <source>
        <dbReference type="Pfam" id="PF13472"/>
    </source>
</evidence>
<feature type="domain" description="SGNH hydrolase-type esterase" evidence="2">
    <location>
        <begin position="70"/>
        <end position="241"/>
    </location>
</feature>
<reference evidence="3 4" key="1">
    <citation type="submission" date="2019-02" db="EMBL/GenBank/DDBJ databases">
        <title>Deep-cultivation of Planctomycetes and their phenomic and genomic characterization uncovers novel biology.</title>
        <authorList>
            <person name="Wiegand S."/>
            <person name="Jogler M."/>
            <person name="Boedeker C."/>
            <person name="Pinto D."/>
            <person name="Vollmers J."/>
            <person name="Rivas-Marin E."/>
            <person name="Kohn T."/>
            <person name="Peeters S.H."/>
            <person name="Heuer A."/>
            <person name="Rast P."/>
            <person name="Oberbeckmann S."/>
            <person name="Bunk B."/>
            <person name="Jeske O."/>
            <person name="Meyerdierks A."/>
            <person name="Storesund J.E."/>
            <person name="Kallscheuer N."/>
            <person name="Luecker S."/>
            <person name="Lage O.M."/>
            <person name="Pohl T."/>
            <person name="Merkel B.J."/>
            <person name="Hornburger P."/>
            <person name="Mueller R.-W."/>
            <person name="Bruemmer F."/>
            <person name="Labrenz M."/>
            <person name="Spormann A.M."/>
            <person name="Op Den Camp H."/>
            <person name="Overmann J."/>
            <person name="Amann R."/>
            <person name="Jetten M.S.M."/>
            <person name="Mascher T."/>
            <person name="Medema M.H."/>
            <person name="Devos D.P."/>
            <person name="Kaster A.-K."/>
            <person name="Ovreas L."/>
            <person name="Rohde M."/>
            <person name="Galperin M.Y."/>
            <person name="Jogler C."/>
        </authorList>
    </citation>
    <scope>NUCLEOTIDE SEQUENCE [LARGE SCALE GENOMIC DNA]</scope>
    <source>
        <strain evidence="3 4">Pla108</strain>
    </source>
</reference>
<dbReference type="InterPro" id="IPR051532">
    <property type="entry name" value="Ester_Hydrolysis_Enzymes"/>
</dbReference>
<evidence type="ECO:0000313" key="3">
    <source>
        <dbReference type="EMBL" id="TWT96053.1"/>
    </source>
</evidence>
<proteinExistence type="predicted"/>
<gene>
    <name evidence="3" type="ORF">Pla108_31350</name>
</gene>
<dbReference type="Proteomes" id="UP000317421">
    <property type="component" value="Unassembled WGS sequence"/>
</dbReference>
<accession>A0A5C6ACR3</accession>
<feature type="chain" id="PRO_5022725344" evidence="1">
    <location>
        <begin position="21"/>
        <end position="257"/>
    </location>
</feature>
<protein>
    <submittedName>
        <fullName evidence="3">GDSL-like Lipase/Acylhydrolase</fullName>
    </submittedName>
</protein>
<comment type="caution">
    <text evidence="3">The sequence shown here is derived from an EMBL/GenBank/DDBJ whole genome shotgun (WGS) entry which is preliminary data.</text>
</comment>
<name>A0A5C6ACR3_9BACT</name>
<feature type="signal peptide" evidence="1">
    <location>
        <begin position="1"/>
        <end position="20"/>
    </location>
</feature>
<dbReference type="InterPro" id="IPR013830">
    <property type="entry name" value="SGNH_hydro"/>
</dbReference>
<dbReference type="RefSeq" id="WP_146445845.1">
    <property type="nucleotide sequence ID" value="NZ_SJPR01000004.1"/>
</dbReference>
<keyword evidence="1" id="KW-0732">Signal</keyword>
<evidence type="ECO:0000256" key="1">
    <source>
        <dbReference type="SAM" id="SignalP"/>
    </source>
</evidence>
<dbReference type="AlphaFoldDB" id="A0A5C6ACR3"/>
<dbReference type="OrthoDB" id="2513075at2"/>
<dbReference type="Gene3D" id="3.40.50.1110">
    <property type="entry name" value="SGNH hydrolase"/>
    <property type="match status" value="1"/>
</dbReference>
<dbReference type="EMBL" id="SJPR01000004">
    <property type="protein sequence ID" value="TWT96053.1"/>
    <property type="molecule type" value="Genomic_DNA"/>
</dbReference>
<dbReference type="PANTHER" id="PTHR30383:SF5">
    <property type="entry name" value="SGNH HYDROLASE-TYPE ESTERASE DOMAIN-CONTAINING PROTEIN"/>
    <property type="match status" value="1"/>
</dbReference>
<evidence type="ECO:0000313" key="4">
    <source>
        <dbReference type="Proteomes" id="UP000317421"/>
    </source>
</evidence>
<dbReference type="SUPFAM" id="SSF52266">
    <property type="entry name" value="SGNH hydrolase"/>
    <property type="match status" value="1"/>
</dbReference>
<dbReference type="Pfam" id="PF13472">
    <property type="entry name" value="Lipase_GDSL_2"/>
    <property type="match status" value="1"/>
</dbReference>
<keyword evidence="4" id="KW-1185">Reference proteome</keyword>